<reference evidence="2" key="1">
    <citation type="submission" date="2018-12" db="EMBL/GenBank/DDBJ databases">
        <title>Complete genome sequence of Paenibacillus sp. MBLB1234.</title>
        <authorList>
            <person name="Nam Y.-D."/>
            <person name="Kang J."/>
            <person name="Chung W.-H."/>
            <person name="Park Y.S."/>
        </authorList>
    </citation>
    <scope>NUCLEOTIDE SEQUENCE [LARGE SCALE GENOMIC DNA]</scope>
    <source>
        <strain evidence="2">MBLB1234</strain>
    </source>
</reference>
<sequence length="296" mass="33797">MGYQLKNDHLIVDFAEQGFYQGKRFDWSGFITGVTLRQGNHSFCVPESLVPGLGTGGAGLCNEFGIADPIGYEDAKVGELFPKLGVGLLTRVDEEPYQFHKEYPLIPYRQEVTQESSSKLCFTVFPQECRGYAAQLEKQIHIEDNRLILDYTLHNEGSKTISTTEYNHNFLGIDQRGIGSGYTLKFPFELVPEVDEEGSMDSLLFQDSEVNWNDTQDSWFYFRLQGVGQANEPQGWIWDLYHHESRAGVREISIYPVDSIAVWGEKHVISPEIFIKLNVAPGDSYSWSRIYEFYTK</sequence>
<keyword evidence="2" id="KW-1185">Reference proteome</keyword>
<dbReference type="Proteomes" id="UP000270678">
    <property type="component" value="Chromosome"/>
</dbReference>
<dbReference type="RefSeq" id="WP_127001506.1">
    <property type="nucleotide sequence ID" value="NZ_CP034346.1"/>
</dbReference>
<name>A0A3Q9IDF2_9BACL</name>
<proteinExistence type="predicted"/>
<dbReference type="OrthoDB" id="5621785at2"/>
<dbReference type="EMBL" id="CP034346">
    <property type="protein sequence ID" value="AZS16669.1"/>
    <property type="molecule type" value="Genomic_DNA"/>
</dbReference>
<protein>
    <recommendedName>
        <fullName evidence="3">DUF4432 family protein</fullName>
    </recommendedName>
</protein>
<dbReference type="AlphaFoldDB" id="A0A3Q9IDF2"/>
<accession>A0A3Q9IDF2</accession>
<organism evidence="1 2">
    <name type="scientific">Paenibacillus lutimineralis</name>
    <dbReference type="NCBI Taxonomy" id="2707005"/>
    <lineage>
        <taxon>Bacteria</taxon>
        <taxon>Bacillati</taxon>
        <taxon>Bacillota</taxon>
        <taxon>Bacilli</taxon>
        <taxon>Bacillales</taxon>
        <taxon>Paenibacillaceae</taxon>
        <taxon>Paenibacillus</taxon>
    </lineage>
</organism>
<evidence type="ECO:0000313" key="1">
    <source>
        <dbReference type="EMBL" id="AZS16669.1"/>
    </source>
</evidence>
<gene>
    <name evidence="1" type="ORF">EI981_20860</name>
</gene>
<evidence type="ECO:0000313" key="2">
    <source>
        <dbReference type="Proteomes" id="UP000270678"/>
    </source>
</evidence>
<evidence type="ECO:0008006" key="3">
    <source>
        <dbReference type="Google" id="ProtNLM"/>
    </source>
</evidence>
<dbReference type="KEGG" id="plut:EI981_20860"/>